<dbReference type="RefSeq" id="WP_033633789.1">
    <property type="nucleotide sequence ID" value="NZ_CBCSIN010000001.1"/>
</dbReference>
<gene>
    <name evidence="1" type="ORF">SAMN02927935_00601</name>
</gene>
<proteinExistence type="predicted"/>
<protein>
    <submittedName>
        <fullName evidence="1">Uncharacterized conserved protein YbjT, contains NAD(P)-binding and DUF2867 domains</fullName>
    </submittedName>
</protein>
<reference evidence="1 2" key="1">
    <citation type="submission" date="2016-10" db="EMBL/GenBank/DDBJ databases">
        <authorList>
            <person name="Varghese N."/>
            <person name="Submissions S."/>
        </authorList>
    </citation>
    <scope>NUCLEOTIDE SEQUENCE [LARGE SCALE GENOMIC DNA]</scope>
    <source>
        <strain evidence="1 2">CGMCC 1.6853</strain>
    </source>
</reference>
<comment type="caution">
    <text evidence="1">The sequence shown here is derived from an EMBL/GenBank/DDBJ whole genome shotgun (WGS) entry which is preliminary data.</text>
</comment>
<dbReference type="PANTHER" id="PTHR14097:SF8">
    <property type="entry name" value="NAD(P)-BINDING DOMAIN-CONTAINING PROTEIN"/>
    <property type="match status" value="1"/>
</dbReference>
<organism evidence="1 2">
    <name type="scientific">Serratia nematodiphila</name>
    <dbReference type="NCBI Taxonomy" id="458197"/>
    <lineage>
        <taxon>Bacteria</taxon>
        <taxon>Pseudomonadati</taxon>
        <taxon>Pseudomonadota</taxon>
        <taxon>Gammaproteobacteria</taxon>
        <taxon>Enterobacterales</taxon>
        <taxon>Yersiniaceae</taxon>
        <taxon>Serratia</taxon>
    </lineage>
</organism>
<evidence type="ECO:0000313" key="1">
    <source>
        <dbReference type="EMBL" id="SCX97083.1"/>
    </source>
</evidence>
<dbReference type="Proteomes" id="UP000183031">
    <property type="component" value="Unassembled WGS sequence"/>
</dbReference>
<keyword evidence="2" id="KW-1185">Reference proteome</keyword>
<accession>A0A1G5C3U4</accession>
<name>A0A1G5C3U4_9GAMM</name>
<sequence length="226" mass="24535">MKVMIFGASGMVGQGALRECLRDPRVSEVLSIGRSPLAQSHAKLRQLSVPDLRDLSALEPQLAGYDACFFCLGISSSGLSEAEYRAVTYDLTLAAARPLATLNPSMVFVYVSGLGTDSSERGRSMWARVKGATENALLALPFHAVMFRPGAIVPLHGIRSKTRLYDLAYRLFKPLWLGALRLFPARVSSTERIGRAMLAVARRESALRIIEPAQINRLAASCNNGG</sequence>
<dbReference type="PANTHER" id="PTHR14097">
    <property type="entry name" value="OXIDOREDUCTASE HTATIP2"/>
    <property type="match status" value="1"/>
</dbReference>
<dbReference type="SUPFAM" id="SSF51735">
    <property type="entry name" value="NAD(P)-binding Rossmann-fold domains"/>
    <property type="match status" value="1"/>
</dbReference>
<dbReference type="Gene3D" id="3.40.50.720">
    <property type="entry name" value="NAD(P)-binding Rossmann-like Domain"/>
    <property type="match status" value="1"/>
</dbReference>
<dbReference type="InterPro" id="IPR036291">
    <property type="entry name" value="NAD(P)-bd_dom_sf"/>
</dbReference>
<evidence type="ECO:0000313" key="2">
    <source>
        <dbReference type="Proteomes" id="UP000183031"/>
    </source>
</evidence>
<dbReference type="EMBL" id="FMUT01000002">
    <property type="protein sequence ID" value="SCX97083.1"/>
    <property type="molecule type" value="Genomic_DNA"/>
</dbReference>